<evidence type="ECO:0000256" key="1">
    <source>
        <dbReference type="ARBA" id="ARBA00001957"/>
    </source>
</evidence>
<dbReference type="GO" id="GO:0044550">
    <property type="term" value="P:secondary metabolite biosynthetic process"/>
    <property type="evidence" value="ECO:0007669"/>
    <property type="project" value="UniProtKB-ARBA"/>
</dbReference>
<dbReference type="SUPFAM" id="SSF52777">
    <property type="entry name" value="CoA-dependent acyltransferases"/>
    <property type="match status" value="6"/>
</dbReference>
<dbReference type="InterPro" id="IPR023213">
    <property type="entry name" value="CAT-like_dom_sf"/>
</dbReference>
<dbReference type="Pfam" id="PF00668">
    <property type="entry name" value="Condensation"/>
    <property type="match status" value="3"/>
</dbReference>
<feature type="domain" description="Carrier" evidence="6">
    <location>
        <begin position="3875"/>
        <end position="3950"/>
    </location>
</feature>
<dbReference type="CDD" id="cd05930">
    <property type="entry name" value="A_NRPS"/>
    <property type="match status" value="3"/>
</dbReference>
<dbReference type="InterPro" id="IPR006162">
    <property type="entry name" value="Ppantetheine_attach_site"/>
</dbReference>
<dbReference type="InterPro" id="IPR000873">
    <property type="entry name" value="AMP-dep_synth/lig_dom"/>
</dbReference>
<dbReference type="PATRIC" id="fig|362413.3.peg.4035"/>
<sequence>MDTNKQLNKNSLISKYWKKKTLGKEQFYGSDQVEVSLKTVLIDVQEIDYFNKITNNNTVAQYTVINAVYSFLLKRLMNSFDGDIASNYEKTNPLFFSFSTDLKVSFKEYLHGVKNEILETLEHSDYDVKEVNDLNKFSNYTINFNSNTALKCNGIVLNIAINELGTIAINASYLEGFVNNNVVEYLVQHVRSFIVNLENNINVILSGYPLLSEKEKHQILVDFNLSERVFPDKKTIVDLFEDQVLKTPKNTAIIFNGKELSYSELNEKANQLANYISSHYKVNKGDVIGVFLPKSDFGIISLLAILKLGAVYLPIDTNYPLERINYLIKDSGLNLLINAGIDNVKIDNCNIISISSIELEENNSDSINTVISPKDLAYIIYTSGSTGQPKGVMVEHQGTINMFLDQIRTFEITENDKIVWFASVSFDASVSEILMALNSGAALSIPTEDEIKDRDLFVAFLKETHSTVVTFPPSYLGLLSNDAISGLRCIITAGESANPSAALSITDLGIDYYNAYGPTECTVCVSIYKVTKDDFSKSIIPIGKPIANTKIYILDEQLQTLPIGASGKIYVSGAGLARGYLNKTDLTNEKFVANPFSEQQKMYDTGDLGSWLPDGTIEYLGRKDQQVKLRGFRIELGEIENAILQYSKDIKQAVVKVIEHNHEKVLVAYLVSASIVDKSDLRSFLQNTLPDYMVPGFYVPLEKLPLTPNGKIDRKALPELSGNDSIRKQYVAPRNTTEEIVAEIWQEVLNIQKIGIHDDFFELGGHSLIVGQVINRINQQLGKTVSFKTFFSNATVEKVTANLKDSNYLPIPKTPKSPSYPVTASQNRLWILSQLEGGSLAYNMPAAVNLKGDLDINKFEESFKILINRHEILRTYFKTNEEGEVRQYVSPLNQVEFKMVQQDYSVVKNQEDAVTNYLAERNKEIFDLENGPLLHASLLKVRRDEYVFFLSLHHIIGDGWTIELIIAEIVKTYNALKQGNQVDLSPLKIQYKDYALWFNEELQQEKNKVSENYWLNQFSGEIPVLDLPGFKTRPLVQTYNGDTLRHTFSKEFLDKLKNFSQQHDLTLFMTLMSGINSLLYRYTGQDDIITGTPIAGREHPDLENQLGLFLNTLAIRAQIKEQSTFFDIVSNQKETLLQAYDHQNYPFDLLVNKLNLKRDTSRSALFDVLVVLQNQSQLKNINTEALSDIAISDFDFNDKTAQVDISFRFTETDALHLAIEYNTDIYEGYLIEKMFAHFENLLIQLIENPVTAIEKIDFLTESEKQRLLFDFNDTDIVYEKDKTILDLFEEQAAKTPDNIAVIFDSTKITYRELNEQSNQLAAYLIKNYAIESNDLVGIKLDRSERMIVAIFGILKSGGAYVPIDVSYPQERIDYIAKDANLKLCIDENELDKFRLNQDFYATTPIQLSNLNHLAYCIYTSGSTGKPKGVLNHHAGLYNRLVWMKSYLKVDDKQNFLQKTPYTFDVSVWELILPFITGSTLVIAKPDGHKDVIYLEQIIDKERVTIIHFVPSMLGAFLENAQKGNCNSLLHVVCSGEELPVLTAQDCKNKFLNAALHNLYGPTEAAIDVTAVNLSEIDVVKDGVTIGKPIANTKIYIVNNALELQPFGVPGELLISGIQVARGYLNLPELTEDRFIADPFRAGYHVYRTGDVAQWQPDGSIGYLGRIDNQVKIRGNRIELGEVESTIIEYGTIQQVVVMAKELNSEKVLVAYVVSENDLDKTALRNFLQNRLPDYMIPGFYIKIAQFPLTSSGKIDRKVLPAISSDDIVRKAYVAPQNEIEKELVLIWENVLGLKNIGVTDNFFELGGHSLIVSQVINRTYKQLGKTLSFKTFFTNPTIQGIANQLIENEYAPISKAAQNESYPLSASQSRLWVLSQLEGGSLAYNMPAAVVLKGDIDASKFEESFKILINRHEILRTSFKINEQDEVRQFIINEDDITFKIEQKDFSLVPNKDHEVKKYLKAEINKPFNLEDFPLIRASLLQVEEQQFIFFLSLHHIIGDGWSIEIIIAEIIQIYNALLQGKEIGLPVLEIQYKDYAVWFTSELEQEKFQLSEQYWLQEFQGELPVIDLPNFKTRPLIQTYNGNHITHQFPASFLERLQVFSNQHDVTLFMTLMAGINALLHRYTGQYDLIVGTPIAGREHPDLENQIGLYLNTLAIRTQLNEQASFLDVLEIQKIKLLGAYDHQNYPFDALVNQLNLKRDTSRSALFDVLVVLQNQEQLRNINTEELSGMEISDYEFKSEVSQLDLSFTFIENKTLNLTIEYNRDIYDDYLAERIFVHFENLLTKLIDNPKALIQEADYLAADEKQNLLVDFNSTEIIYPKDKTIVDLFEEQVQITPDTIAVIFEKTTLTYQQLNEKSNQLAHYLRANFEIASDDLIAIKLDRSERMIITILAILKAGAAYVPIDINYPQERIDYIESDSNCKDVIDETRLDQFEEIKENYPKTNIGKINQPHDLAYVIYTSGTTGNPKGVMVEHFSVVSICENWKIHYALNQIEVNLLQLASISFDVFVGDICRSILTGGKMIICSNDVKLNPEHLYELMQEQKISILEGTPSLLLPLMDYISSENKDYSFFKILIFGSDSFNNQDYNALKDKFGSAIKIINSYGVTEATIDSTYYDDYKKDLNGFTPIGRPFSNTKIIILDSFGNLVPSGVYGEVYIGGEGLARGYFNNPDLTAQKFVTSLFEGTEKLYKTGDLGRWFPDGNIDFIGRKDNQVKIRGYRIELGEVENALQQKNDIDSCVVLARNNALGEKYLVAYVVSKEEQKVFDLITHLQHILPNYMVPSYFVQIEAIPLTPNGKIDRNSLPSPKDSRISSGTDYVAPESDSEKVLVKIWQQVLGLEKIGIKDDFFELGGHSLTVTKLLNQINREFEVKISFSEIFSNTILENQLQVIIKAKKSSYQSIGKAPEQSEYPLSSSQRRLWLLSQFEGGNAAYNMPSIFEIKGDFTISHLQKAFNDLIDRHESLRTVFKEGEDDVKQIVMKADEVNFQLQYEDISTAESPLESLNAIIKNEIAYTFDLSSDLLIRSKIVQTSPENYTLICVMHHIISDGWSLEVITNELFALYDAIKKGSQHILPELKLQYKDFAVWQQDQLKSEAINAHKSYWLEKFNTEVPVLNLPTYQVRPTIKTYEGKSRSKSYDQELLKNFNTLCMSQGTTLFMGLLAAVNTLLYKYTDLVDIIIGTPIAGREDDELQNQIGLFVNTLALRTQFDAKYNFKELLANVKQVTLGAYEHQIYPFDEIVEQLPLKRDMSRNPLFDVMVAFQNTDNLKVDLNELGDFSIEEYKAAQNDISKFDLEFIFEETVKGIDLVLIYNTDLYTEEFVNNILHHFEVLLKSIVSEPGCAISLLDYLKEGELRTLLVNFNDTNVAYPKTKTILDLFETQAQTVPQKEALKDDLISYTYDELNQLSNRIAQYITFNYGELNQSPIAVLLDRSAPMVALLLGILKSGRAYIPLDPHFPKDRLSYIIANSEVEMIITENKYNIEQPEGITVLTLDTVINGITGLLGDQLKTISPDDTAYIIYTSGSTGNPKGVEIGHRSLLNFLTSIQNKPGVGGTDLLFSVTTYSFDISILEFFVPLICGAALYIASNEVLQDSNLIIQRLEELKPTIIQATPSFYQMLFNADWSGADNLKVLCGGDLLSEALAEKMISSCMEVWNMYGPTETTIWSSIKRILYKKEASNIGKPINNTEFYILDQFLRPKPAGTVGAIYIGGDGLAKGYYKNQELTQAKFIKNPFSETGLIYETGDVGKWNAKGEIEFLGRNDNQVKIRGYRIELGEIENALLKITSIDAAVVMVKVDANGNQVLVSYLISKLDLNGLNIKLHLKEFLPDYMIPAFYIQLENMPLTPNGKIDRISLPSPQNMELISIVDYIPARNETEAKLIKIWTEVLGIQKVGVKDNFFELGGNSLNATRLIGLILKQFELKISITDLFKNSVLEEQAALLDTIHLSAVVSFSPYEDDADVEIFSI</sequence>
<dbReference type="Gene3D" id="1.10.1200.10">
    <property type="entry name" value="ACP-like"/>
    <property type="match status" value="4"/>
</dbReference>
<keyword evidence="3" id="KW-0596">Phosphopantetheine</keyword>
<name>A0A0Q1BKN3_9FLAO</name>
<evidence type="ECO:0000256" key="3">
    <source>
        <dbReference type="ARBA" id="ARBA00022450"/>
    </source>
</evidence>
<dbReference type="SMART" id="SM00823">
    <property type="entry name" value="PKS_PP"/>
    <property type="match status" value="3"/>
</dbReference>
<dbReference type="STRING" id="362413.RC62_4112"/>
<dbReference type="NCBIfam" id="TIGR01733">
    <property type="entry name" value="AA-adenyl-dom"/>
    <property type="match status" value="4"/>
</dbReference>
<feature type="region of interest" description="Disordered" evidence="5">
    <location>
        <begin position="2801"/>
        <end position="2821"/>
    </location>
</feature>
<dbReference type="InterPro" id="IPR010071">
    <property type="entry name" value="AA_adenyl_dom"/>
</dbReference>
<protein>
    <submittedName>
        <fullName evidence="7">Amino acid adenylation domain protein</fullName>
    </submittedName>
</protein>
<dbReference type="InterPro" id="IPR045851">
    <property type="entry name" value="AMP-bd_C_sf"/>
</dbReference>
<dbReference type="InterPro" id="IPR036736">
    <property type="entry name" value="ACP-like_sf"/>
</dbReference>
<dbReference type="FunFam" id="3.40.50.980:FF:000001">
    <property type="entry name" value="Non-ribosomal peptide synthetase"/>
    <property type="match status" value="2"/>
</dbReference>
<evidence type="ECO:0000259" key="6">
    <source>
        <dbReference type="PROSITE" id="PS50075"/>
    </source>
</evidence>
<dbReference type="InterPro" id="IPR009081">
    <property type="entry name" value="PP-bd_ACP"/>
</dbReference>
<dbReference type="Proteomes" id="UP000050443">
    <property type="component" value="Unassembled WGS sequence"/>
</dbReference>
<comment type="caution">
    <text evidence="7">The sequence shown here is derived from an EMBL/GenBank/DDBJ whole genome shotgun (WGS) entry which is preliminary data.</text>
</comment>
<dbReference type="GO" id="GO:0043041">
    <property type="term" value="P:amino acid activation for nonribosomal peptide biosynthetic process"/>
    <property type="evidence" value="ECO:0007669"/>
    <property type="project" value="TreeGrafter"/>
</dbReference>
<dbReference type="GO" id="GO:0003824">
    <property type="term" value="F:catalytic activity"/>
    <property type="evidence" value="ECO:0007669"/>
    <property type="project" value="InterPro"/>
</dbReference>
<feature type="domain" description="Carrier" evidence="6">
    <location>
        <begin position="732"/>
        <end position="807"/>
    </location>
</feature>
<dbReference type="Pfam" id="PF13193">
    <property type="entry name" value="AMP-binding_C"/>
    <property type="match status" value="3"/>
</dbReference>
<dbReference type="RefSeq" id="WP_055093513.1">
    <property type="nucleotide sequence ID" value="NZ_JRLF01000008.1"/>
</dbReference>
<dbReference type="Gene3D" id="3.30.300.30">
    <property type="match status" value="4"/>
</dbReference>
<dbReference type="PROSITE" id="PS50075">
    <property type="entry name" value="CARRIER"/>
    <property type="match status" value="4"/>
</dbReference>
<dbReference type="PROSITE" id="PS00012">
    <property type="entry name" value="PHOSPHOPANTETHEINE"/>
    <property type="match status" value="2"/>
</dbReference>
<accession>A0A0Q1BKN3</accession>
<evidence type="ECO:0000256" key="2">
    <source>
        <dbReference type="ARBA" id="ARBA00006432"/>
    </source>
</evidence>
<dbReference type="FunFam" id="3.30.559.10:FF:000012">
    <property type="entry name" value="Non-ribosomal peptide synthetase"/>
    <property type="match status" value="1"/>
</dbReference>
<dbReference type="FunFam" id="3.40.50.12780:FF:000012">
    <property type="entry name" value="Non-ribosomal peptide synthetase"/>
    <property type="match status" value="2"/>
</dbReference>
<evidence type="ECO:0000256" key="5">
    <source>
        <dbReference type="SAM" id="MobiDB-lite"/>
    </source>
</evidence>
<reference evidence="7 8" key="1">
    <citation type="submission" date="2014-09" db="EMBL/GenBank/DDBJ databases">
        <title>Genome sequence of Flavobacterium aquidurense RC62.</title>
        <authorList>
            <person name="Kim J.F."/>
            <person name="Kwak M.-J."/>
        </authorList>
    </citation>
    <scope>NUCLEOTIDE SEQUENCE [LARGE SCALE GENOMIC DNA]</scope>
    <source>
        <strain evidence="7 8">RC62</strain>
    </source>
</reference>
<dbReference type="PANTHER" id="PTHR45527">
    <property type="entry name" value="NONRIBOSOMAL PEPTIDE SYNTHETASE"/>
    <property type="match status" value="1"/>
</dbReference>
<evidence type="ECO:0000313" key="7">
    <source>
        <dbReference type="EMBL" id="KQB41366.1"/>
    </source>
</evidence>
<comment type="similarity">
    <text evidence="2">Belongs to the ATP-dependent AMP-binding enzyme family.</text>
</comment>
<dbReference type="FunFam" id="3.30.300.30:FF:000010">
    <property type="entry name" value="Enterobactin synthetase component F"/>
    <property type="match status" value="3"/>
</dbReference>
<dbReference type="Gene3D" id="3.40.50.12780">
    <property type="entry name" value="N-terminal domain of ligase-like"/>
    <property type="match status" value="2"/>
</dbReference>
<dbReference type="InterPro" id="IPR020806">
    <property type="entry name" value="PKS_PP-bd"/>
</dbReference>
<dbReference type="CDD" id="cd19531">
    <property type="entry name" value="LCL_NRPS-like"/>
    <property type="match status" value="3"/>
</dbReference>
<dbReference type="SUPFAM" id="SSF56801">
    <property type="entry name" value="Acetyl-CoA synthetase-like"/>
    <property type="match status" value="4"/>
</dbReference>
<keyword evidence="4" id="KW-0597">Phosphoprotein</keyword>
<comment type="cofactor">
    <cofactor evidence="1">
        <name>pantetheine 4'-phosphate</name>
        <dbReference type="ChEBI" id="CHEBI:47942"/>
    </cofactor>
</comment>
<gene>
    <name evidence="7" type="ORF">RC62_4112</name>
</gene>
<dbReference type="SUPFAM" id="SSF47336">
    <property type="entry name" value="ACP-like"/>
    <property type="match status" value="4"/>
</dbReference>
<dbReference type="Gene3D" id="3.30.559.10">
    <property type="entry name" value="Chloramphenicol acetyltransferase-like domain"/>
    <property type="match status" value="3"/>
</dbReference>
<dbReference type="FunFam" id="2.30.38.10:FF:000001">
    <property type="entry name" value="Non-ribosomal peptide synthetase PvdI"/>
    <property type="match status" value="1"/>
</dbReference>
<dbReference type="GO" id="GO:0031177">
    <property type="term" value="F:phosphopantetheine binding"/>
    <property type="evidence" value="ECO:0007669"/>
    <property type="project" value="InterPro"/>
</dbReference>
<dbReference type="Pfam" id="PF00550">
    <property type="entry name" value="PP-binding"/>
    <property type="match status" value="4"/>
</dbReference>
<dbReference type="Pfam" id="PF00501">
    <property type="entry name" value="AMP-binding"/>
    <property type="match status" value="4"/>
</dbReference>
<proteinExistence type="inferred from homology"/>
<dbReference type="FunFam" id="1.10.1200.10:FF:000005">
    <property type="entry name" value="Nonribosomal peptide synthetase 1"/>
    <property type="match status" value="4"/>
</dbReference>
<dbReference type="EMBL" id="JRLF01000008">
    <property type="protein sequence ID" value="KQB41366.1"/>
    <property type="molecule type" value="Genomic_DNA"/>
</dbReference>
<dbReference type="PANTHER" id="PTHR45527:SF1">
    <property type="entry name" value="FATTY ACID SYNTHASE"/>
    <property type="match status" value="1"/>
</dbReference>
<dbReference type="Gene3D" id="3.40.50.980">
    <property type="match status" value="4"/>
</dbReference>
<feature type="domain" description="Carrier" evidence="6">
    <location>
        <begin position="1774"/>
        <end position="1849"/>
    </location>
</feature>
<feature type="domain" description="Carrier" evidence="6">
    <location>
        <begin position="2822"/>
        <end position="2897"/>
    </location>
</feature>
<dbReference type="Gene3D" id="3.30.559.30">
    <property type="entry name" value="Nonribosomal peptide synthetase, condensation domain"/>
    <property type="match status" value="4"/>
</dbReference>
<dbReference type="InterPro" id="IPR020845">
    <property type="entry name" value="AMP-binding_CS"/>
</dbReference>
<dbReference type="InterPro" id="IPR025110">
    <property type="entry name" value="AMP-bd_C"/>
</dbReference>
<organism evidence="7 8">
    <name type="scientific">Flavobacterium aquidurense</name>
    <dbReference type="NCBI Taxonomy" id="362413"/>
    <lineage>
        <taxon>Bacteria</taxon>
        <taxon>Pseudomonadati</taxon>
        <taxon>Bacteroidota</taxon>
        <taxon>Flavobacteriia</taxon>
        <taxon>Flavobacteriales</taxon>
        <taxon>Flavobacteriaceae</taxon>
        <taxon>Flavobacterium</taxon>
    </lineage>
</organism>
<dbReference type="GO" id="GO:0005829">
    <property type="term" value="C:cytosol"/>
    <property type="evidence" value="ECO:0007669"/>
    <property type="project" value="TreeGrafter"/>
</dbReference>
<evidence type="ECO:0000313" key="8">
    <source>
        <dbReference type="Proteomes" id="UP000050443"/>
    </source>
</evidence>
<dbReference type="NCBIfam" id="NF003417">
    <property type="entry name" value="PRK04813.1"/>
    <property type="match status" value="4"/>
</dbReference>
<dbReference type="Gene3D" id="2.30.38.10">
    <property type="entry name" value="Luciferase, Domain 3"/>
    <property type="match status" value="2"/>
</dbReference>
<dbReference type="InterPro" id="IPR042099">
    <property type="entry name" value="ANL_N_sf"/>
</dbReference>
<dbReference type="PROSITE" id="PS00455">
    <property type="entry name" value="AMP_BINDING"/>
    <property type="match status" value="3"/>
</dbReference>
<dbReference type="OrthoDB" id="4317020at2"/>
<dbReference type="InterPro" id="IPR001242">
    <property type="entry name" value="Condensation_dom"/>
</dbReference>
<evidence type="ECO:0000256" key="4">
    <source>
        <dbReference type="ARBA" id="ARBA00022553"/>
    </source>
</evidence>